<organism evidence="3 4">
    <name type="scientific">Paenibacillus profundus</name>
    <dbReference type="NCBI Taxonomy" id="1173085"/>
    <lineage>
        <taxon>Bacteria</taxon>
        <taxon>Bacillati</taxon>
        <taxon>Bacillota</taxon>
        <taxon>Bacilli</taxon>
        <taxon>Bacillales</taxon>
        <taxon>Paenibacillaceae</taxon>
        <taxon>Paenibacillus</taxon>
    </lineage>
</organism>
<evidence type="ECO:0000259" key="2">
    <source>
        <dbReference type="PROSITE" id="PS51724"/>
    </source>
</evidence>
<dbReference type="InterPro" id="IPR051922">
    <property type="entry name" value="Bact_Sporulation_Assoc"/>
</dbReference>
<dbReference type="InterPro" id="IPR007730">
    <property type="entry name" value="SPOR-like_dom"/>
</dbReference>
<dbReference type="PROSITE" id="PS51724">
    <property type="entry name" value="SPOR"/>
    <property type="match status" value="2"/>
</dbReference>
<name>A0ABS8YQ45_9BACL</name>
<dbReference type="EMBL" id="JAJNBZ010000020">
    <property type="protein sequence ID" value="MCE5171714.1"/>
    <property type="molecule type" value="Genomic_DNA"/>
</dbReference>
<keyword evidence="1" id="KW-0732">Signal</keyword>
<feature type="chain" id="PRO_5046545471" evidence="1">
    <location>
        <begin position="29"/>
        <end position="715"/>
    </location>
</feature>
<dbReference type="InterPro" id="IPR013486">
    <property type="entry name" value="SpoIID/LytB"/>
</dbReference>
<dbReference type="InterPro" id="IPR013693">
    <property type="entry name" value="SpoIID/LytB_N"/>
</dbReference>
<dbReference type="PANTHER" id="PTHR30032:SF4">
    <property type="entry name" value="AMIDASE ENHANCER"/>
    <property type="match status" value="1"/>
</dbReference>
<dbReference type="Pfam" id="PF08486">
    <property type="entry name" value="SpoIID"/>
    <property type="match status" value="1"/>
</dbReference>
<dbReference type="Gene3D" id="3.30.70.1070">
    <property type="entry name" value="Sporulation related repeat"/>
    <property type="match status" value="2"/>
</dbReference>
<dbReference type="RefSeq" id="WP_233698106.1">
    <property type="nucleotide sequence ID" value="NZ_JAJNBZ010000020.1"/>
</dbReference>
<keyword evidence="4" id="KW-1185">Reference proteome</keyword>
<feature type="domain" description="SPOR" evidence="2">
    <location>
        <begin position="190"/>
        <end position="270"/>
    </location>
</feature>
<sequence length="715" mass="76744">MKNNRNVIRRTAVGMLAGALLVSGASLAPLPGSGAQLIAHAAEAAADKDTVPPQNVKSEDIRVALFANLSKGSPGETARITMSSTSKLQIAARHNAESIGIVDAGTEQVRFSADDYKVKLIETKDKAVATAVLKKAQASDDAIMSEMQRRGTTFYAIYVGSYPTGKAANQALTRLKNDGSVVSLLKGYEPTVAGPHYMQTGTYASSNEAKAVQKMLLDADVDAFVVSMISNGQLLTSVWAGQAESEAQLEQTKASIERKNLSVSVRPAQAQGALIHTLEETGTGSLTHLRVNGTVKWLVKPAEPTNIKISERYERAYRGEMEVSLHNGELALVNEVPLEQYLISVVGGEVYSSWPQEALKAQAVAARTFALYQGTKFEIANVVDTTLSQAYYGVEKEHPNIKKAVEDTAGEVLMQNGKLIEAIFNSNAGGKTADPSEVWGGSYDYFQVVDSPDDAVQEGKKSWYHVVMPDGKSGYIREDVVDMTERHNEAGFALVSVQEDGTNIRPNPAIQSDVNPIAKVNKGTSLAVIETVAESTEMNWVRGPYTSEQITSWLKSRTKTALNGSVTSLEITERGPSGRAVKIEANGVQVDVSYPDNFRYAFGGLPSTLFDIVSTDAYTAAGVDGKTKELNGVGGAQTVSGTNQSDAKVPENGVKLGANEKSGIVNSEPSFLFVGKGNGHGVGMSQWGAKGLSDQGYDYKKILQYYYKNVELVKR</sequence>
<reference evidence="3 4" key="1">
    <citation type="submission" date="2021-11" db="EMBL/GenBank/DDBJ databases">
        <title>Draft genome sequence of Paenibacillus profundus YoMME, a new Gram-positive bacteria with exoelectrogenic properties.</title>
        <authorList>
            <person name="Hubenova Y."/>
            <person name="Hubenova E."/>
            <person name="Manasiev Y."/>
            <person name="Peykov S."/>
            <person name="Mitov M."/>
        </authorList>
    </citation>
    <scope>NUCLEOTIDE SEQUENCE [LARGE SCALE GENOMIC DNA]</scope>
    <source>
        <strain evidence="3 4">YoMME</strain>
    </source>
</reference>
<dbReference type="InterPro" id="IPR036680">
    <property type="entry name" value="SPOR-like_sf"/>
</dbReference>
<feature type="signal peptide" evidence="1">
    <location>
        <begin position="1"/>
        <end position="28"/>
    </location>
</feature>
<dbReference type="SUPFAM" id="SSF110997">
    <property type="entry name" value="Sporulation related repeat"/>
    <property type="match status" value="1"/>
</dbReference>
<feature type="domain" description="SPOR" evidence="2">
    <location>
        <begin position="110"/>
        <end position="188"/>
    </location>
</feature>
<accession>A0ABS8YQ45</accession>
<evidence type="ECO:0000256" key="1">
    <source>
        <dbReference type="SAM" id="SignalP"/>
    </source>
</evidence>
<evidence type="ECO:0000313" key="3">
    <source>
        <dbReference type="EMBL" id="MCE5171714.1"/>
    </source>
</evidence>
<dbReference type="Proteomes" id="UP001199916">
    <property type="component" value="Unassembled WGS sequence"/>
</dbReference>
<comment type="caution">
    <text evidence="3">The sequence shown here is derived from an EMBL/GenBank/DDBJ whole genome shotgun (WGS) entry which is preliminary data.</text>
</comment>
<protein>
    <submittedName>
        <fullName evidence="3">SpoIID/LytB domain-containing protein</fullName>
    </submittedName>
</protein>
<dbReference type="Pfam" id="PF05036">
    <property type="entry name" value="SPOR"/>
    <property type="match status" value="1"/>
</dbReference>
<gene>
    <name evidence="3" type="ORF">LQV63_20770</name>
</gene>
<proteinExistence type="predicted"/>
<dbReference type="PANTHER" id="PTHR30032">
    <property type="entry name" value="N-ACETYLMURAMOYL-L-ALANINE AMIDASE-RELATED"/>
    <property type="match status" value="1"/>
</dbReference>
<dbReference type="NCBIfam" id="TIGR02669">
    <property type="entry name" value="SpoIID_LytB"/>
    <property type="match status" value="1"/>
</dbReference>
<evidence type="ECO:0000313" key="4">
    <source>
        <dbReference type="Proteomes" id="UP001199916"/>
    </source>
</evidence>